<dbReference type="InterPro" id="IPR000182">
    <property type="entry name" value="GNAT_dom"/>
</dbReference>
<dbReference type="InterPro" id="IPR050832">
    <property type="entry name" value="Bact_Acetyltransf"/>
</dbReference>
<dbReference type="AlphaFoldDB" id="A0A381PRE0"/>
<feature type="domain" description="N-acetyltransferase" evidence="3">
    <location>
        <begin position="1"/>
        <end position="102"/>
    </location>
</feature>
<dbReference type="PANTHER" id="PTHR43877">
    <property type="entry name" value="AMINOALKYLPHOSPHONATE N-ACETYLTRANSFERASE-RELATED-RELATED"/>
    <property type="match status" value="1"/>
</dbReference>
<sequence length="104" mass="11509">MDETSIHFMAETTAGDVIGTARLMPSGQIGRMAVLIPQRGHGIGRRLLDRAISSARQRGMEEVFLHAQSHALEFYQKAGFVADGEQFEEAGIPHRSMTRRTKGK</sequence>
<gene>
    <name evidence="4" type="ORF">METZ01_LOCUS22475</name>
</gene>
<reference evidence="4" key="1">
    <citation type="submission" date="2018-05" db="EMBL/GenBank/DDBJ databases">
        <authorList>
            <person name="Lanie J.A."/>
            <person name="Ng W.-L."/>
            <person name="Kazmierczak K.M."/>
            <person name="Andrzejewski T.M."/>
            <person name="Davidsen T.M."/>
            <person name="Wayne K.J."/>
            <person name="Tettelin H."/>
            <person name="Glass J.I."/>
            <person name="Rusch D."/>
            <person name="Podicherti R."/>
            <person name="Tsui H.-C.T."/>
            <person name="Winkler M.E."/>
        </authorList>
    </citation>
    <scope>NUCLEOTIDE SEQUENCE</scope>
</reference>
<name>A0A381PRE0_9ZZZZ</name>
<keyword evidence="2" id="KW-0012">Acyltransferase</keyword>
<dbReference type="SUPFAM" id="SSF55729">
    <property type="entry name" value="Acyl-CoA N-acyltransferases (Nat)"/>
    <property type="match status" value="1"/>
</dbReference>
<protein>
    <recommendedName>
        <fullName evidence="3">N-acetyltransferase domain-containing protein</fullName>
    </recommendedName>
</protein>
<dbReference type="Gene3D" id="3.40.630.30">
    <property type="match status" value="1"/>
</dbReference>
<keyword evidence="1" id="KW-0808">Transferase</keyword>
<dbReference type="Pfam" id="PF13673">
    <property type="entry name" value="Acetyltransf_10"/>
    <property type="match status" value="1"/>
</dbReference>
<evidence type="ECO:0000256" key="1">
    <source>
        <dbReference type="ARBA" id="ARBA00022679"/>
    </source>
</evidence>
<dbReference type="CDD" id="cd04301">
    <property type="entry name" value="NAT_SF"/>
    <property type="match status" value="1"/>
</dbReference>
<evidence type="ECO:0000313" key="4">
    <source>
        <dbReference type="EMBL" id="SUZ69621.1"/>
    </source>
</evidence>
<evidence type="ECO:0000259" key="3">
    <source>
        <dbReference type="PROSITE" id="PS51186"/>
    </source>
</evidence>
<dbReference type="PANTHER" id="PTHR43877:SF1">
    <property type="entry name" value="ACETYLTRANSFERASE"/>
    <property type="match status" value="1"/>
</dbReference>
<dbReference type="GO" id="GO:0016747">
    <property type="term" value="F:acyltransferase activity, transferring groups other than amino-acyl groups"/>
    <property type="evidence" value="ECO:0007669"/>
    <property type="project" value="InterPro"/>
</dbReference>
<dbReference type="InterPro" id="IPR016181">
    <property type="entry name" value="Acyl_CoA_acyltransferase"/>
</dbReference>
<accession>A0A381PRE0</accession>
<proteinExistence type="predicted"/>
<dbReference type="PROSITE" id="PS51186">
    <property type="entry name" value="GNAT"/>
    <property type="match status" value="1"/>
</dbReference>
<organism evidence="4">
    <name type="scientific">marine metagenome</name>
    <dbReference type="NCBI Taxonomy" id="408172"/>
    <lineage>
        <taxon>unclassified sequences</taxon>
        <taxon>metagenomes</taxon>
        <taxon>ecological metagenomes</taxon>
    </lineage>
</organism>
<evidence type="ECO:0000256" key="2">
    <source>
        <dbReference type="ARBA" id="ARBA00023315"/>
    </source>
</evidence>
<dbReference type="EMBL" id="UINC01001067">
    <property type="protein sequence ID" value="SUZ69621.1"/>
    <property type="molecule type" value="Genomic_DNA"/>
</dbReference>